<dbReference type="PANTHER" id="PTHR30529">
    <property type="entry name" value="CYTOCHROME B561"/>
    <property type="match status" value="1"/>
</dbReference>
<protein>
    <submittedName>
        <fullName evidence="15">Cytochrome b</fullName>
    </submittedName>
</protein>
<keyword evidence="8" id="KW-0249">Electron transport</keyword>
<feature type="transmembrane region" description="Helical" evidence="13">
    <location>
        <begin position="89"/>
        <end position="108"/>
    </location>
</feature>
<feature type="transmembrane region" description="Helical" evidence="13">
    <location>
        <begin position="52"/>
        <end position="69"/>
    </location>
</feature>
<evidence type="ECO:0000256" key="11">
    <source>
        <dbReference type="ARBA" id="ARBA00023136"/>
    </source>
</evidence>
<name>A0ABR7QXJ9_9GAMM</name>
<proteinExistence type="inferred from homology"/>
<evidence type="ECO:0000313" key="16">
    <source>
        <dbReference type="Proteomes" id="UP000651208"/>
    </source>
</evidence>
<organism evidence="15 16">
    <name type="scientific">Frischella japonica</name>
    <dbReference type="NCBI Taxonomy" id="2741544"/>
    <lineage>
        <taxon>Bacteria</taxon>
        <taxon>Pseudomonadati</taxon>
        <taxon>Pseudomonadota</taxon>
        <taxon>Gammaproteobacteria</taxon>
        <taxon>Orbales</taxon>
        <taxon>Orbaceae</taxon>
        <taxon>Frischella</taxon>
    </lineage>
</organism>
<dbReference type="EMBL" id="JABURY010000013">
    <property type="protein sequence ID" value="MBC9130786.1"/>
    <property type="molecule type" value="Genomic_DNA"/>
</dbReference>
<evidence type="ECO:0000256" key="1">
    <source>
        <dbReference type="ARBA" id="ARBA00001970"/>
    </source>
</evidence>
<dbReference type="PANTHER" id="PTHR30529:SF7">
    <property type="entry name" value="CYTOCHROME B561 BACTERIAL_NI-HYDROGENASE DOMAIN-CONTAINING PROTEIN"/>
    <property type="match status" value="1"/>
</dbReference>
<sequence length="172" mass="20178">MQNFPHYTTQQKWNHWLTALLIFAVIILPMFKISLSHWLGGMTNVYMLHKSLGTLVLFFTFWRIFFIIKQGVPNTLPKTKKLQRALAKSVQGCIYLLLILLPLSGYLMSSRSLNFFNFINIPAMPLPNYGYVFFHSVHIYGSYLLMVLILMHILAAIYHHWWIKDNVVRSMV</sequence>
<dbReference type="Pfam" id="PF01292">
    <property type="entry name" value="Ni_hydr_CYTB"/>
    <property type="match status" value="1"/>
</dbReference>
<keyword evidence="7" id="KW-0479">Metal-binding</keyword>
<evidence type="ECO:0000256" key="3">
    <source>
        <dbReference type="ARBA" id="ARBA00022448"/>
    </source>
</evidence>
<comment type="caution">
    <text evidence="15">The sequence shown here is derived from an EMBL/GenBank/DDBJ whole genome shotgun (WGS) entry which is preliminary data.</text>
</comment>
<evidence type="ECO:0000256" key="9">
    <source>
        <dbReference type="ARBA" id="ARBA00022989"/>
    </source>
</evidence>
<comment type="subcellular location">
    <subcellularLocation>
        <location evidence="2">Cell membrane</location>
        <topology evidence="2">Multi-pass membrane protein</topology>
    </subcellularLocation>
</comment>
<dbReference type="InterPro" id="IPR011577">
    <property type="entry name" value="Cyt_b561_bac/Ni-Hgenase"/>
</dbReference>
<evidence type="ECO:0000256" key="8">
    <source>
        <dbReference type="ARBA" id="ARBA00022982"/>
    </source>
</evidence>
<evidence type="ECO:0000256" key="10">
    <source>
        <dbReference type="ARBA" id="ARBA00023004"/>
    </source>
</evidence>
<evidence type="ECO:0000256" key="6">
    <source>
        <dbReference type="ARBA" id="ARBA00022692"/>
    </source>
</evidence>
<evidence type="ECO:0000313" key="15">
    <source>
        <dbReference type="EMBL" id="MBC9130786.1"/>
    </source>
</evidence>
<dbReference type="Proteomes" id="UP000651208">
    <property type="component" value="Unassembled WGS sequence"/>
</dbReference>
<feature type="domain" description="Cytochrome b561 bacterial/Ni-hydrogenase" evidence="14">
    <location>
        <begin position="7"/>
        <end position="172"/>
    </location>
</feature>
<comment type="cofactor">
    <cofactor evidence="1">
        <name>heme b</name>
        <dbReference type="ChEBI" id="CHEBI:60344"/>
    </cofactor>
</comment>
<keyword evidence="4" id="KW-1003">Cell membrane</keyword>
<evidence type="ECO:0000256" key="5">
    <source>
        <dbReference type="ARBA" id="ARBA00022617"/>
    </source>
</evidence>
<evidence type="ECO:0000256" key="13">
    <source>
        <dbReference type="SAM" id="Phobius"/>
    </source>
</evidence>
<keyword evidence="5" id="KW-0349">Heme</keyword>
<comment type="similarity">
    <text evidence="12">Belongs to the cytochrome b561 family.</text>
</comment>
<evidence type="ECO:0000256" key="7">
    <source>
        <dbReference type="ARBA" id="ARBA00022723"/>
    </source>
</evidence>
<evidence type="ECO:0000256" key="2">
    <source>
        <dbReference type="ARBA" id="ARBA00004651"/>
    </source>
</evidence>
<feature type="transmembrane region" description="Helical" evidence="13">
    <location>
        <begin position="140"/>
        <end position="161"/>
    </location>
</feature>
<keyword evidence="10" id="KW-0408">Iron</keyword>
<keyword evidence="16" id="KW-1185">Reference proteome</keyword>
<evidence type="ECO:0000256" key="12">
    <source>
        <dbReference type="ARBA" id="ARBA00037975"/>
    </source>
</evidence>
<dbReference type="SUPFAM" id="SSF81342">
    <property type="entry name" value="Transmembrane di-heme cytochromes"/>
    <property type="match status" value="1"/>
</dbReference>
<dbReference type="InterPro" id="IPR052168">
    <property type="entry name" value="Cytochrome_b561_oxidase"/>
</dbReference>
<keyword evidence="11 13" id="KW-0472">Membrane</keyword>
<dbReference type="InterPro" id="IPR016174">
    <property type="entry name" value="Di-haem_cyt_TM"/>
</dbReference>
<keyword evidence="9 13" id="KW-1133">Transmembrane helix</keyword>
<gene>
    <name evidence="15" type="ORF">FcAc13_05620</name>
</gene>
<keyword evidence="3" id="KW-0813">Transport</keyword>
<evidence type="ECO:0000259" key="14">
    <source>
        <dbReference type="Pfam" id="PF01292"/>
    </source>
</evidence>
<feature type="transmembrane region" description="Helical" evidence="13">
    <location>
        <begin position="13"/>
        <end position="31"/>
    </location>
</feature>
<evidence type="ECO:0000256" key="4">
    <source>
        <dbReference type="ARBA" id="ARBA00022475"/>
    </source>
</evidence>
<accession>A0ABR7QXJ9</accession>
<dbReference type="RefSeq" id="WP_187755232.1">
    <property type="nucleotide sequence ID" value="NZ_JABURY010000013.1"/>
</dbReference>
<keyword evidence="6 13" id="KW-0812">Transmembrane</keyword>
<reference evidence="15 16" key="1">
    <citation type="submission" date="2020-06" db="EMBL/GenBank/DDBJ databases">
        <title>Frischella cerana isolated from Apis cerana gut homogenate.</title>
        <authorList>
            <person name="Wolter L.A."/>
            <person name="Suenami S."/>
            <person name="Miyazaki R."/>
        </authorList>
    </citation>
    <scope>NUCLEOTIDE SEQUENCE [LARGE SCALE GENOMIC DNA]</scope>
    <source>
        <strain evidence="15 16">Ac13</strain>
    </source>
</reference>